<reference evidence="3" key="2">
    <citation type="submission" date="2015-01" db="EMBL/GenBank/DDBJ databases">
        <title>Evolutionary Origins and Diversification of the Mycorrhizal Mutualists.</title>
        <authorList>
            <consortium name="DOE Joint Genome Institute"/>
            <consortium name="Mycorrhizal Genomics Consortium"/>
            <person name="Kohler A."/>
            <person name="Kuo A."/>
            <person name="Nagy L.G."/>
            <person name="Floudas D."/>
            <person name="Copeland A."/>
            <person name="Barry K.W."/>
            <person name="Cichocki N."/>
            <person name="Veneault-Fourrey C."/>
            <person name="LaButti K."/>
            <person name="Lindquist E.A."/>
            <person name="Lipzen A."/>
            <person name="Lundell T."/>
            <person name="Morin E."/>
            <person name="Murat C."/>
            <person name="Riley R."/>
            <person name="Ohm R."/>
            <person name="Sun H."/>
            <person name="Tunlid A."/>
            <person name="Henrissat B."/>
            <person name="Grigoriev I.V."/>
            <person name="Hibbett D.S."/>
            <person name="Martin F."/>
        </authorList>
    </citation>
    <scope>NUCLEOTIDE SEQUENCE [LARGE SCALE GENOMIC DNA]</scope>
    <source>
        <strain evidence="3">Foug A</strain>
    </source>
</reference>
<evidence type="ECO:0000313" key="2">
    <source>
        <dbReference type="EMBL" id="KIM50438.1"/>
    </source>
</evidence>
<sequence length="225" mass="24778">MFLKSLALPSRVPQTRQFTTACAPRAVRTRFSGPLLYAAGSALGIGAYALQHIPTVHLDASPVEDTENTSTVLDPATSITFPKTLRIPSKFPLPTFTLIGVGVRTVSFLGLRVYSVGFYADLSNPKLNVSNPEEKIDYIVRNTARVLRIVPTRNTSYAHLRDSFTRALAARVQLAKTRDALSPETEFAIQSPLCKLKSLFPNSAKRPRTLVFRDLGAMESNWVAE</sequence>
<reference evidence="2 3" key="1">
    <citation type="submission" date="2014-04" db="EMBL/GenBank/DDBJ databases">
        <authorList>
            <consortium name="DOE Joint Genome Institute"/>
            <person name="Kuo A."/>
            <person name="Kohler A."/>
            <person name="Nagy L.G."/>
            <person name="Floudas D."/>
            <person name="Copeland A."/>
            <person name="Barry K.W."/>
            <person name="Cichocki N."/>
            <person name="Veneault-Fourrey C."/>
            <person name="LaButti K."/>
            <person name="Lindquist E.A."/>
            <person name="Lipzen A."/>
            <person name="Lundell T."/>
            <person name="Morin E."/>
            <person name="Murat C."/>
            <person name="Sun H."/>
            <person name="Tunlid A."/>
            <person name="Henrissat B."/>
            <person name="Grigoriev I.V."/>
            <person name="Hibbett D.S."/>
            <person name="Martin F."/>
            <person name="Nordberg H.P."/>
            <person name="Cantor M.N."/>
            <person name="Hua S.X."/>
        </authorList>
    </citation>
    <scope>NUCLEOTIDE SEQUENCE [LARGE SCALE GENOMIC DNA]</scope>
    <source>
        <strain evidence="2 3">Foug A</strain>
    </source>
</reference>
<dbReference type="AlphaFoldDB" id="A0A0C2YL04"/>
<dbReference type="InterPro" id="IPR016088">
    <property type="entry name" value="Chalcone_isomerase_3-sand"/>
</dbReference>
<feature type="domain" description="Chalcone isomerase" evidence="1">
    <location>
        <begin position="136"/>
        <end position="212"/>
    </location>
</feature>
<accession>A0A0C2YL04</accession>
<dbReference type="InParanoid" id="A0A0C2YL04"/>
<evidence type="ECO:0000259" key="1">
    <source>
        <dbReference type="Pfam" id="PF16035"/>
    </source>
</evidence>
<name>A0A0C2YL04_9AGAM</name>
<dbReference type="OrthoDB" id="18193at2759"/>
<dbReference type="PANTHER" id="PTHR47284:SF3">
    <property type="entry name" value="FATTY-ACID-BINDING PROTEIN 2"/>
    <property type="match status" value="1"/>
</dbReference>
<keyword evidence="3" id="KW-1185">Reference proteome</keyword>
<dbReference type="EMBL" id="KN822437">
    <property type="protein sequence ID" value="KIM50438.1"/>
    <property type="molecule type" value="Genomic_DNA"/>
</dbReference>
<dbReference type="STRING" id="1036808.A0A0C2YL04"/>
<organism evidence="2 3">
    <name type="scientific">Scleroderma citrinum Foug A</name>
    <dbReference type="NCBI Taxonomy" id="1036808"/>
    <lineage>
        <taxon>Eukaryota</taxon>
        <taxon>Fungi</taxon>
        <taxon>Dikarya</taxon>
        <taxon>Basidiomycota</taxon>
        <taxon>Agaricomycotina</taxon>
        <taxon>Agaricomycetes</taxon>
        <taxon>Agaricomycetidae</taxon>
        <taxon>Boletales</taxon>
        <taxon>Sclerodermatineae</taxon>
        <taxon>Sclerodermataceae</taxon>
        <taxon>Scleroderma</taxon>
    </lineage>
</organism>
<dbReference type="PANTHER" id="PTHR47284">
    <property type="entry name" value="FATTY-ACID-BINDING PROTEIN 2"/>
    <property type="match status" value="1"/>
</dbReference>
<proteinExistence type="predicted"/>
<dbReference type="InterPro" id="IPR036298">
    <property type="entry name" value="Chalcone_isomerase_sf"/>
</dbReference>
<dbReference type="Pfam" id="PF16035">
    <property type="entry name" value="Chalcone_2"/>
    <property type="match status" value="2"/>
</dbReference>
<dbReference type="Proteomes" id="UP000053989">
    <property type="component" value="Unassembled WGS sequence"/>
</dbReference>
<dbReference type="InterPro" id="IPR016087">
    <property type="entry name" value="Chalcone_isomerase"/>
</dbReference>
<dbReference type="SUPFAM" id="SSF54626">
    <property type="entry name" value="Chalcone isomerase"/>
    <property type="match status" value="1"/>
</dbReference>
<protein>
    <recommendedName>
        <fullName evidence="1">Chalcone isomerase domain-containing protein</fullName>
    </recommendedName>
</protein>
<dbReference type="GO" id="GO:0016872">
    <property type="term" value="F:intramolecular lyase activity"/>
    <property type="evidence" value="ECO:0007669"/>
    <property type="project" value="InterPro"/>
</dbReference>
<dbReference type="HOGENOM" id="CLU_038840_2_0_1"/>
<gene>
    <name evidence="2" type="ORF">SCLCIDRAFT_18533</name>
</gene>
<evidence type="ECO:0000313" key="3">
    <source>
        <dbReference type="Proteomes" id="UP000053989"/>
    </source>
</evidence>
<feature type="domain" description="Chalcone isomerase" evidence="1">
    <location>
        <begin position="95"/>
        <end position="124"/>
    </location>
</feature>
<dbReference type="Gene3D" id="3.50.70.10">
    <property type="match status" value="1"/>
</dbReference>